<evidence type="ECO:0000313" key="3">
    <source>
        <dbReference type="EMBL" id="KAK3046357.1"/>
    </source>
</evidence>
<comment type="caution">
    <text evidence="3">The sequence shown here is derived from an EMBL/GenBank/DDBJ whole genome shotgun (WGS) entry which is preliminary data.</text>
</comment>
<protein>
    <recommendedName>
        <fullName evidence="2">Alpha/beta hydrolase fold-3 domain-containing protein</fullName>
    </recommendedName>
</protein>
<dbReference type="InterPro" id="IPR050300">
    <property type="entry name" value="GDXG_lipolytic_enzyme"/>
</dbReference>
<dbReference type="Gene3D" id="3.40.50.1820">
    <property type="entry name" value="alpha/beta hydrolase"/>
    <property type="match status" value="1"/>
</dbReference>
<evidence type="ECO:0000259" key="2">
    <source>
        <dbReference type="Pfam" id="PF07859"/>
    </source>
</evidence>
<dbReference type="GO" id="GO:0016787">
    <property type="term" value="F:hydrolase activity"/>
    <property type="evidence" value="ECO:0007669"/>
    <property type="project" value="UniProtKB-KW"/>
</dbReference>
<name>A0AAJ0G4K4_9PEZI</name>
<accession>A0AAJ0G4K4</accession>
<proteinExistence type="predicted"/>
<dbReference type="PANTHER" id="PTHR48081:SF8">
    <property type="entry name" value="ALPHA_BETA HYDROLASE FOLD-3 DOMAIN-CONTAINING PROTEIN-RELATED"/>
    <property type="match status" value="1"/>
</dbReference>
<dbReference type="PANTHER" id="PTHR48081">
    <property type="entry name" value="AB HYDROLASE SUPERFAMILY PROTEIN C4A8.06C"/>
    <property type="match status" value="1"/>
</dbReference>
<evidence type="ECO:0000313" key="4">
    <source>
        <dbReference type="Proteomes" id="UP001271007"/>
    </source>
</evidence>
<keyword evidence="1" id="KW-0378">Hydrolase</keyword>
<dbReference type="EMBL" id="JAWDJX010000098">
    <property type="protein sequence ID" value="KAK3046357.1"/>
    <property type="molecule type" value="Genomic_DNA"/>
</dbReference>
<evidence type="ECO:0000256" key="1">
    <source>
        <dbReference type="ARBA" id="ARBA00022801"/>
    </source>
</evidence>
<dbReference type="InterPro" id="IPR029058">
    <property type="entry name" value="AB_hydrolase_fold"/>
</dbReference>
<sequence length="325" mass="36021">MWSLEHWQYACLRAVVNTSLYVRTSPWLAPATQPDRIRTYPCRPNLHACRIFLPRGRTGILPLVIRAHGGGFIVNNPAADDIIARHLSDKAQCVVVSIDYGKAPQNQFPSAYEDVIAQSLAAIHDPDLPLDHERPRVVLCGSSAGGNLVLAAAQDSRLRPVVMGVAGIYPPVDLDSTEEAKMATRPDPSVPDFIGKSYSSITRLYFNAAQPPSLKDPRLSPAYFATRDSLPPNILLIGSEHDMFCHEDEVMANKLASSQEAKVTTKNGWRAPGVQWHKVYGQPHAFDAFRAKTPEQEKARLAAVDEMYSVISEWVIDVFPRSDRQ</sequence>
<dbReference type="AlphaFoldDB" id="A0AAJ0G4K4"/>
<dbReference type="Proteomes" id="UP001271007">
    <property type="component" value="Unassembled WGS sequence"/>
</dbReference>
<dbReference type="Pfam" id="PF07859">
    <property type="entry name" value="Abhydrolase_3"/>
    <property type="match status" value="1"/>
</dbReference>
<feature type="domain" description="Alpha/beta hydrolase fold-3" evidence="2">
    <location>
        <begin position="65"/>
        <end position="265"/>
    </location>
</feature>
<dbReference type="InterPro" id="IPR013094">
    <property type="entry name" value="AB_hydrolase_3"/>
</dbReference>
<organism evidence="3 4">
    <name type="scientific">Extremus antarcticus</name>
    <dbReference type="NCBI Taxonomy" id="702011"/>
    <lineage>
        <taxon>Eukaryota</taxon>
        <taxon>Fungi</taxon>
        <taxon>Dikarya</taxon>
        <taxon>Ascomycota</taxon>
        <taxon>Pezizomycotina</taxon>
        <taxon>Dothideomycetes</taxon>
        <taxon>Dothideomycetidae</taxon>
        <taxon>Mycosphaerellales</taxon>
        <taxon>Extremaceae</taxon>
        <taxon>Extremus</taxon>
    </lineage>
</organism>
<keyword evidence="4" id="KW-1185">Reference proteome</keyword>
<dbReference type="SUPFAM" id="SSF53474">
    <property type="entry name" value="alpha/beta-Hydrolases"/>
    <property type="match status" value="1"/>
</dbReference>
<gene>
    <name evidence="3" type="ORF">LTR09_012173</name>
</gene>
<reference evidence="3" key="1">
    <citation type="submission" date="2023-04" db="EMBL/GenBank/DDBJ databases">
        <title>Black Yeasts Isolated from many extreme environments.</title>
        <authorList>
            <person name="Coleine C."/>
            <person name="Stajich J.E."/>
            <person name="Selbmann L."/>
        </authorList>
    </citation>
    <scope>NUCLEOTIDE SEQUENCE</scope>
    <source>
        <strain evidence="3">CCFEE 5312</strain>
    </source>
</reference>